<dbReference type="GO" id="GO:0046933">
    <property type="term" value="F:proton-transporting ATP synthase activity, rotational mechanism"/>
    <property type="evidence" value="ECO:0007669"/>
    <property type="project" value="UniProtKB-UniRule"/>
</dbReference>
<dbReference type="PANTHER" id="PTHR11671">
    <property type="entry name" value="V-TYPE ATP SYNTHASE SUBUNIT D"/>
    <property type="match status" value="1"/>
</dbReference>
<sequence>MPSVINIRPTRLEYIRTKRRIIVAKKGLKLLKLKRQALILEFFNASKTVAALRSGLQAELVKGYQAIRMAEMLAGAMRLENEAMKIPQLNKLQITPKNVMGVRIPKIEGGKNNQALTEHLLELPPSINEAIKAFHNVHKMVLDVAEKETTLRKLLLEIEKTKRKSNAIENVFIPRLQAAIKFIIFRLDEMERDTFMMLKTVKRKMGEREQEALLKKERELIA</sequence>
<dbReference type="GO" id="GO:0046961">
    <property type="term" value="F:proton-transporting ATPase activity, rotational mechanism"/>
    <property type="evidence" value="ECO:0007669"/>
    <property type="project" value="InterPro"/>
</dbReference>
<protein>
    <recommendedName>
        <fullName evidence="4">A-type ATP synthase subunit D</fullName>
    </recommendedName>
</protein>
<comment type="subunit">
    <text evidence="4">Has multiple subunits with at least A(3), B(3), C, D, E, F, H, I and proteolipid K(x).</text>
</comment>
<dbReference type="Pfam" id="PF01813">
    <property type="entry name" value="ATP-synt_D"/>
    <property type="match status" value="1"/>
</dbReference>
<keyword evidence="7" id="KW-1185">Reference proteome</keyword>
<keyword evidence="4" id="KW-1003">Cell membrane</keyword>
<name>A0A128A5Y0_9ARCH</name>
<dbReference type="EMBL" id="LN890280">
    <property type="protein sequence ID" value="CUR52764.1"/>
    <property type="molecule type" value="Genomic_DNA"/>
</dbReference>
<dbReference type="Gene3D" id="1.10.287.3240">
    <property type="match status" value="1"/>
</dbReference>
<comment type="similarity">
    <text evidence="1 4">Belongs to the V-ATPase D subunit family.</text>
</comment>
<evidence type="ECO:0000256" key="5">
    <source>
        <dbReference type="SAM" id="Coils"/>
    </source>
</evidence>
<gene>
    <name evidence="4 6" type="primary">atpD</name>
    <name evidence="6" type="ORF">NDEV_2002</name>
</gene>
<dbReference type="KEGG" id="ndv:NDEV_2002"/>
<dbReference type="Proteomes" id="UP000196239">
    <property type="component" value="Chromosome 1"/>
</dbReference>
<organism evidence="6 7">
    <name type="scientific">Nitrosotalea devaniterrae</name>
    <dbReference type="NCBI Taxonomy" id="1078905"/>
    <lineage>
        <taxon>Archaea</taxon>
        <taxon>Nitrososphaerota</taxon>
        <taxon>Nitrososphaeria</taxon>
        <taxon>Nitrosotaleales</taxon>
        <taxon>Nitrosotaleaceae</taxon>
        <taxon>Nitrosotalea</taxon>
    </lineage>
</organism>
<comment type="subcellular location">
    <subcellularLocation>
        <location evidence="4">Cell membrane</location>
        <topology evidence="4">Peripheral membrane protein</topology>
    </subcellularLocation>
</comment>
<keyword evidence="2 4" id="KW-0813">Transport</keyword>
<evidence type="ECO:0000256" key="2">
    <source>
        <dbReference type="ARBA" id="ARBA00022448"/>
    </source>
</evidence>
<dbReference type="GO" id="GO:0005524">
    <property type="term" value="F:ATP binding"/>
    <property type="evidence" value="ECO:0007669"/>
    <property type="project" value="UniProtKB-UniRule"/>
</dbReference>
<keyword evidence="4" id="KW-0472">Membrane</keyword>
<dbReference type="NCBIfam" id="TIGR00309">
    <property type="entry name" value="V_ATPase_subD"/>
    <property type="match status" value="1"/>
</dbReference>
<accession>A0A128A5Y0</accession>
<reference evidence="7" key="1">
    <citation type="submission" date="2015-10" db="EMBL/GenBank/DDBJ databases">
        <authorList>
            <person name="Lehtovirta-Morley L.E."/>
            <person name="Vieille C."/>
        </authorList>
    </citation>
    <scope>NUCLEOTIDE SEQUENCE [LARGE SCALE GENOMIC DNA]</scope>
</reference>
<evidence type="ECO:0000256" key="3">
    <source>
        <dbReference type="ARBA" id="ARBA00023065"/>
    </source>
</evidence>
<evidence type="ECO:0000313" key="6">
    <source>
        <dbReference type="EMBL" id="CUR52764.1"/>
    </source>
</evidence>
<comment type="function">
    <text evidence="4">Component of the A-type ATP synthase that produces ATP from ADP in the presence of a proton gradient across the membrane.</text>
</comment>
<keyword evidence="4" id="KW-0066">ATP synthesis</keyword>
<dbReference type="HAMAP" id="MF_00271">
    <property type="entry name" value="ATP_synth_D_arch"/>
    <property type="match status" value="1"/>
</dbReference>
<keyword evidence="4" id="KW-0375">Hydrogen ion transport</keyword>
<dbReference type="AlphaFoldDB" id="A0A128A5Y0"/>
<dbReference type="GO" id="GO:0005886">
    <property type="term" value="C:plasma membrane"/>
    <property type="evidence" value="ECO:0007669"/>
    <property type="project" value="UniProtKB-SubCell"/>
</dbReference>
<feature type="coiled-coil region" evidence="5">
    <location>
        <begin position="144"/>
        <end position="171"/>
    </location>
</feature>
<keyword evidence="3 4" id="KW-0406">Ion transport</keyword>
<dbReference type="GO" id="GO:0042777">
    <property type="term" value="P:proton motive force-driven plasma membrane ATP synthesis"/>
    <property type="evidence" value="ECO:0007669"/>
    <property type="project" value="UniProtKB-UniRule"/>
</dbReference>
<proteinExistence type="inferred from homology"/>
<evidence type="ECO:0000313" key="7">
    <source>
        <dbReference type="Proteomes" id="UP000196239"/>
    </source>
</evidence>
<keyword evidence="5" id="KW-0175">Coiled coil</keyword>
<dbReference type="InterPro" id="IPR002699">
    <property type="entry name" value="V_ATPase_D"/>
</dbReference>
<evidence type="ECO:0000256" key="1">
    <source>
        <dbReference type="ARBA" id="ARBA00005850"/>
    </source>
</evidence>
<evidence type="ECO:0000256" key="4">
    <source>
        <dbReference type="HAMAP-Rule" id="MF_00271"/>
    </source>
</evidence>